<dbReference type="InterPro" id="IPR013975">
    <property type="entry name" value="Tscrpt_reg_BetR_N"/>
</dbReference>
<dbReference type="Gene3D" id="1.10.260.40">
    <property type="entry name" value="lambda repressor-like DNA-binding domains"/>
    <property type="match status" value="1"/>
</dbReference>
<dbReference type="InterPro" id="IPR010982">
    <property type="entry name" value="Lambda_DNA-bd_dom_sf"/>
</dbReference>
<dbReference type="SUPFAM" id="SSF47413">
    <property type="entry name" value="lambda repressor-like DNA-binding domains"/>
    <property type="match status" value="1"/>
</dbReference>
<dbReference type="EMBL" id="WMLF01000493">
    <property type="protein sequence ID" value="MBB1246443.1"/>
    <property type="molecule type" value="Genomic_DNA"/>
</dbReference>
<sequence length="441" mass="48199">MESATEQTLRLTIAALMTAAGETKTQLATCIGLTQPQVSRRQNGQTAWTLADCDALATHYGITVPQLLAGPTAACNAYHQTTPTPHTTTPNTVTTTDDAAESMTAAPALPTTAPHLGAAPPPAAAPRTRPAALSVSGVSGKGPGASGGDRDEALGWLLRHAIPDAMELLDACRVGARYDVVGHPPLPSVLRKKSAQGADEVWEGRPRWTRREVLAGSEVTALDVNGAYLSALKTHLPLGALEFSSGNVHSNRRSGIHLITPPEWEHESYLPNPMGNREEPGRVWVTEPTLRLMQRLSTERYGRLCDPPLIHESWTSGSTEHLFEKFRQVMRDARERAIEESDEITLEYVKAMYSKLVSTMGESNFNRELYRPDWMHIIRSQAFVNLWLKGYKAHVAGLSVVRVMGTDELHVAGDWRAMFSEGRGVSQVKVKDTYTVGAARW</sequence>
<feature type="domain" description="HTH cro/C1-type" evidence="2">
    <location>
        <begin position="13"/>
        <end position="67"/>
    </location>
</feature>
<comment type="caution">
    <text evidence="3">The sequence shown here is derived from an EMBL/GenBank/DDBJ whole genome shotgun (WGS) entry which is preliminary data.</text>
</comment>
<gene>
    <name evidence="3" type="ORF">GL263_23235</name>
</gene>
<name>A0ABR6EMH2_9ACTN</name>
<protein>
    <recommendedName>
        <fullName evidence="2">HTH cro/C1-type domain-containing protein</fullName>
    </recommendedName>
</protein>
<keyword evidence="4" id="KW-1185">Reference proteome</keyword>
<dbReference type="PROSITE" id="PS50943">
    <property type="entry name" value="HTH_CROC1"/>
    <property type="match status" value="1"/>
</dbReference>
<evidence type="ECO:0000313" key="4">
    <source>
        <dbReference type="Proteomes" id="UP000766698"/>
    </source>
</evidence>
<evidence type="ECO:0000256" key="1">
    <source>
        <dbReference type="SAM" id="MobiDB-lite"/>
    </source>
</evidence>
<evidence type="ECO:0000313" key="3">
    <source>
        <dbReference type="EMBL" id="MBB1246443.1"/>
    </source>
</evidence>
<feature type="compositionally biased region" description="Low complexity" evidence="1">
    <location>
        <begin position="125"/>
        <end position="138"/>
    </location>
</feature>
<dbReference type="Proteomes" id="UP000766698">
    <property type="component" value="Unassembled WGS sequence"/>
</dbReference>
<dbReference type="Pfam" id="PF08667">
    <property type="entry name" value="BetR"/>
    <property type="match status" value="1"/>
</dbReference>
<dbReference type="InterPro" id="IPR001387">
    <property type="entry name" value="Cro/C1-type_HTH"/>
</dbReference>
<reference evidence="4" key="1">
    <citation type="journal article" date="2020" name="Syst. Appl. Microbiol.">
        <title>Streptomyces alkaliterrae sp. nov., isolated from an alkaline soil, and emended descriptions of Streptomyces alkaliphilus, Streptomyces calidiresistens and Streptomyces durbertensis.</title>
        <authorList>
            <person name="Swiecimska M."/>
            <person name="Golinska P."/>
            <person name="Nouioui I."/>
            <person name="Wypij M."/>
            <person name="Rai M."/>
            <person name="Sangal V."/>
            <person name="Goodfellow M."/>
        </authorList>
    </citation>
    <scope>NUCLEOTIDE SEQUENCE [LARGE SCALE GENOMIC DNA]</scope>
    <source>
        <strain evidence="4">DSM 104538</strain>
    </source>
</reference>
<organism evidence="3 4">
    <name type="scientific">Streptomyces durbertensis</name>
    <dbReference type="NCBI Taxonomy" id="2448886"/>
    <lineage>
        <taxon>Bacteria</taxon>
        <taxon>Bacillati</taxon>
        <taxon>Actinomycetota</taxon>
        <taxon>Actinomycetes</taxon>
        <taxon>Kitasatosporales</taxon>
        <taxon>Streptomycetaceae</taxon>
        <taxon>Streptomyces</taxon>
    </lineage>
</organism>
<proteinExistence type="predicted"/>
<dbReference type="RefSeq" id="WP_182857702.1">
    <property type="nucleotide sequence ID" value="NZ_WMLF01000493.1"/>
</dbReference>
<accession>A0ABR6EMH2</accession>
<feature type="region of interest" description="Disordered" evidence="1">
    <location>
        <begin position="110"/>
        <end position="147"/>
    </location>
</feature>
<dbReference type="CDD" id="cd00093">
    <property type="entry name" value="HTH_XRE"/>
    <property type="match status" value="1"/>
</dbReference>
<evidence type="ECO:0000259" key="2">
    <source>
        <dbReference type="PROSITE" id="PS50943"/>
    </source>
</evidence>